<evidence type="ECO:0000313" key="2">
    <source>
        <dbReference type="EMBL" id="JAT26052.1"/>
    </source>
</evidence>
<reference evidence="2" key="1">
    <citation type="submission" date="2015-11" db="EMBL/GenBank/DDBJ databases">
        <title>De novo transcriptome assembly of four potential Pierce s Disease insect vectors from Arizona vineyards.</title>
        <authorList>
            <person name="Tassone E.E."/>
        </authorList>
    </citation>
    <scope>NUCLEOTIDE SEQUENCE</scope>
</reference>
<gene>
    <name evidence="2" type="ORF">g.45526</name>
</gene>
<feature type="region of interest" description="Disordered" evidence="1">
    <location>
        <begin position="159"/>
        <end position="202"/>
    </location>
</feature>
<evidence type="ECO:0000256" key="1">
    <source>
        <dbReference type="SAM" id="MobiDB-lite"/>
    </source>
</evidence>
<accession>A0A1B6LQY8</accession>
<dbReference type="AlphaFoldDB" id="A0A1B6LQY8"/>
<feature type="non-terminal residue" evidence="2">
    <location>
        <position position="1"/>
    </location>
</feature>
<protein>
    <submittedName>
        <fullName evidence="2">Uncharacterized protein</fullName>
    </submittedName>
</protein>
<proteinExistence type="predicted"/>
<sequence>RKKPKPCNVEILNFVKIFDLCKLGKDLILNRTKNTNKETVNWLKVKWFRFQKANPLEILYKYELNKEIEFLTLDVRMGFKTPFLWEQQLLSPKYKDPIPVSSAKKKDLMYLLKAGVIPEAYRPFVTGIPSSGLARDIVPYVVEEEEEIESLTVAMKKKEERNSKRDVKGKKLEKELSKETKKTKESTKTTKNIKENKKSSKK</sequence>
<dbReference type="EMBL" id="GEBQ01013925">
    <property type="protein sequence ID" value="JAT26052.1"/>
    <property type="molecule type" value="Transcribed_RNA"/>
</dbReference>
<organism evidence="2">
    <name type="scientific">Graphocephala atropunctata</name>
    <dbReference type="NCBI Taxonomy" id="36148"/>
    <lineage>
        <taxon>Eukaryota</taxon>
        <taxon>Metazoa</taxon>
        <taxon>Ecdysozoa</taxon>
        <taxon>Arthropoda</taxon>
        <taxon>Hexapoda</taxon>
        <taxon>Insecta</taxon>
        <taxon>Pterygota</taxon>
        <taxon>Neoptera</taxon>
        <taxon>Paraneoptera</taxon>
        <taxon>Hemiptera</taxon>
        <taxon>Auchenorrhyncha</taxon>
        <taxon>Membracoidea</taxon>
        <taxon>Cicadellidae</taxon>
        <taxon>Cicadellinae</taxon>
        <taxon>Cicadellini</taxon>
        <taxon>Graphocephala</taxon>
    </lineage>
</organism>
<name>A0A1B6LQY8_9HEMI</name>